<keyword evidence="1" id="KW-1133">Transmembrane helix</keyword>
<feature type="transmembrane region" description="Helical" evidence="1">
    <location>
        <begin position="35"/>
        <end position="55"/>
    </location>
</feature>
<keyword evidence="1" id="KW-0812">Transmembrane</keyword>
<dbReference type="RefSeq" id="WP_380747745.1">
    <property type="nucleotide sequence ID" value="NZ_JBHULT010000005.1"/>
</dbReference>
<dbReference type="PANTHER" id="PTHR35797:SF1">
    <property type="entry name" value="PROTEASE"/>
    <property type="match status" value="1"/>
</dbReference>
<feature type="domain" description="CAAX prenyl protease 2/Lysostaphin resistance protein A-like" evidence="2">
    <location>
        <begin position="121"/>
        <end position="228"/>
    </location>
</feature>
<feature type="transmembrane region" description="Helical" evidence="1">
    <location>
        <begin position="123"/>
        <end position="138"/>
    </location>
</feature>
<evidence type="ECO:0000256" key="1">
    <source>
        <dbReference type="SAM" id="Phobius"/>
    </source>
</evidence>
<dbReference type="EMBL" id="JBHULT010000005">
    <property type="protein sequence ID" value="MFD2516553.1"/>
    <property type="molecule type" value="Genomic_DNA"/>
</dbReference>
<evidence type="ECO:0000313" key="4">
    <source>
        <dbReference type="Proteomes" id="UP001597468"/>
    </source>
</evidence>
<organism evidence="3 4">
    <name type="scientific">Salinimicrobium flavum</name>
    <dbReference type="NCBI Taxonomy" id="1737065"/>
    <lineage>
        <taxon>Bacteria</taxon>
        <taxon>Pseudomonadati</taxon>
        <taxon>Bacteroidota</taxon>
        <taxon>Flavobacteriia</taxon>
        <taxon>Flavobacteriales</taxon>
        <taxon>Flavobacteriaceae</taxon>
        <taxon>Salinimicrobium</taxon>
    </lineage>
</organism>
<proteinExistence type="predicted"/>
<reference evidence="4" key="1">
    <citation type="journal article" date="2019" name="Int. J. Syst. Evol. Microbiol.">
        <title>The Global Catalogue of Microorganisms (GCM) 10K type strain sequencing project: providing services to taxonomists for standard genome sequencing and annotation.</title>
        <authorList>
            <consortium name="The Broad Institute Genomics Platform"/>
            <consortium name="The Broad Institute Genome Sequencing Center for Infectious Disease"/>
            <person name="Wu L."/>
            <person name="Ma J."/>
        </authorList>
    </citation>
    <scope>NUCLEOTIDE SEQUENCE [LARGE SCALE GENOMIC DNA]</scope>
    <source>
        <strain evidence="4">KCTC 42585</strain>
    </source>
</reference>
<protein>
    <submittedName>
        <fullName evidence="3">CPBP family intramembrane glutamic endopeptidase</fullName>
        <ecNumber evidence="3">3.4.-.-</ecNumber>
    </submittedName>
</protein>
<sequence length="272" mass="31311">MKTGTIHPKQFLILTFLFSWMVWGGMIIFNPADQYFLPLLFLGAFGPAIIAVYLIHRYGNLEQKRDFWSRILSFRRIGAKWYFFIFLIFPLILLLGYTFLSFFGGSFSGLDSYFGGINGPWDFMYLLVFMVLGGPLAEEPGWRGYLLDPLQEKWGKLKASLVLGVIWTIWHLPLFFIAGTSQYQKGFGIAFWSWTLQLMVISVIMTWVYNHTNRSILGAVLLHLMANFAYPLNLDGTGEIVFSVVRILIIIPILLWWMRKPASKKMLSGSAF</sequence>
<accession>A0ABW5ISX2</accession>
<dbReference type="GO" id="GO:0016787">
    <property type="term" value="F:hydrolase activity"/>
    <property type="evidence" value="ECO:0007669"/>
    <property type="project" value="UniProtKB-KW"/>
</dbReference>
<dbReference type="Pfam" id="PF02517">
    <property type="entry name" value="Rce1-like"/>
    <property type="match status" value="1"/>
</dbReference>
<feature type="transmembrane region" description="Helical" evidence="1">
    <location>
        <begin position="216"/>
        <end position="234"/>
    </location>
</feature>
<comment type="caution">
    <text evidence="3">The sequence shown here is derived from an EMBL/GenBank/DDBJ whole genome shotgun (WGS) entry which is preliminary data.</text>
</comment>
<dbReference type="Proteomes" id="UP001597468">
    <property type="component" value="Unassembled WGS sequence"/>
</dbReference>
<dbReference type="InterPro" id="IPR003675">
    <property type="entry name" value="Rce1/LyrA-like_dom"/>
</dbReference>
<keyword evidence="3" id="KW-0378">Hydrolase</keyword>
<evidence type="ECO:0000259" key="2">
    <source>
        <dbReference type="Pfam" id="PF02517"/>
    </source>
</evidence>
<gene>
    <name evidence="3" type="ORF">ACFSTG_01465</name>
</gene>
<name>A0ABW5ISX2_9FLAO</name>
<feature type="transmembrane region" description="Helical" evidence="1">
    <location>
        <begin position="189"/>
        <end position="209"/>
    </location>
</feature>
<dbReference type="EC" id="3.4.-.-" evidence="3"/>
<evidence type="ECO:0000313" key="3">
    <source>
        <dbReference type="EMBL" id="MFD2516553.1"/>
    </source>
</evidence>
<feature type="transmembrane region" description="Helical" evidence="1">
    <location>
        <begin position="159"/>
        <end position="177"/>
    </location>
</feature>
<keyword evidence="1" id="KW-0472">Membrane</keyword>
<feature type="transmembrane region" description="Helical" evidence="1">
    <location>
        <begin position="240"/>
        <end position="258"/>
    </location>
</feature>
<feature type="transmembrane region" description="Helical" evidence="1">
    <location>
        <begin position="12"/>
        <end position="29"/>
    </location>
</feature>
<feature type="transmembrane region" description="Helical" evidence="1">
    <location>
        <begin position="81"/>
        <end position="103"/>
    </location>
</feature>
<keyword evidence="4" id="KW-1185">Reference proteome</keyword>
<dbReference type="InterPro" id="IPR042150">
    <property type="entry name" value="MmRce1-like"/>
</dbReference>
<dbReference type="PANTHER" id="PTHR35797">
    <property type="entry name" value="PROTEASE-RELATED"/>
    <property type="match status" value="1"/>
</dbReference>